<evidence type="ECO:0000313" key="1">
    <source>
        <dbReference type="EMBL" id="GDY50472.1"/>
    </source>
</evidence>
<comment type="caution">
    <text evidence="1">The sequence shown here is derived from an EMBL/GenBank/DDBJ whole genome shotgun (WGS) entry which is preliminary data.</text>
</comment>
<evidence type="ECO:0000313" key="2">
    <source>
        <dbReference type="Proteomes" id="UP000301309"/>
    </source>
</evidence>
<name>A0A4D4KPB7_STRVO</name>
<dbReference type="EMBL" id="BJHW01000001">
    <property type="protein sequence ID" value="GDY50472.1"/>
    <property type="molecule type" value="Genomic_DNA"/>
</dbReference>
<dbReference type="SMART" id="SM00028">
    <property type="entry name" value="TPR"/>
    <property type="match status" value="2"/>
</dbReference>
<dbReference type="Pfam" id="PF13424">
    <property type="entry name" value="TPR_12"/>
    <property type="match status" value="1"/>
</dbReference>
<sequence>MQERQLALAREVGDLPAEVIGLGNLGRAHRGLGRPEDALTCFKESLEYARHTGNIHHEGFALYEMGITYMEQGRFPEGRAHMDQALPVWKRPGTYESWRGHTWSGLFPACMTLQIGPGPR</sequence>
<dbReference type="AlphaFoldDB" id="A0A4D4KPB7"/>
<keyword evidence="2" id="KW-1185">Reference proteome</keyword>
<dbReference type="Gene3D" id="1.25.40.10">
    <property type="entry name" value="Tetratricopeptide repeat domain"/>
    <property type="match status" value="1"/>
</dbReference>
<organism evidence="1 2">
    <name type="scientific">Streptomyces violaceusniger</name>
    <dbReference type="NCBI Taxonomy" id="68280"/>
    <lineage>
        <taxon>Bacteria</taxon>
        <taxon>Bacillati</taxon>
        <taxon>Actinomycetota</taxon>
        <taxon>Actinomycetes</taxon>
        <taxon>Kitasatosporales</taxon>
        <taxon>Streptomycetaceae</taxon>
        <taxon>Streptomyces</taxon>
        <taxon>Streptomyces violaceusniger group</taxon>
    </lineage>
</organism>
<dbReference type="Pfam" id="PF13374">
    <property type="entry name" value="TPR_10"/>
    <property type="match status" value="1"/>
</dbReference>
<dbReference type="InterPro" id="IPR011990">
    <property type="entry name" value="TPR-like_helical_dom_sf"/>
</dbReference>
<proteinExistence type="predicted"/>
<gene>
    <name evidence="1" type="ORF">SVIO_010950</name>
</gene>
<protein>
    <submittedName>
        <fullName evidence="1">Uncharacterized protein</fullName>
    </submittedName>
</protein>
<dbReference type="SUPFAM" id="SSF48452">
    <property type="entry name" value="TPR-like"/>
    <property type="match status" value="1"/>
</dbReference>
<accession>A0A4D4KPB7</accession>
<dbReference type="InterPro" id="IPR019734">
    <property type="entry name" value="TPR_rpt"/>
</dbReference>
<reference evidence="1 2" key="1">
    <citation type="journal article" date="2020" name="Int. J. Syst. Evol. Microbiol.">
        <title>Reclassification of Streptomyces castelarensis and Streptomyces sporoclivatus as later heterotypic synonyms of Streptomyces antimycoticus.</title>
        <authorList>
            <person name="Komaki H."/>
            <person name="Tamura T."/>
        </authorList>
    </citation>
    <scope>NUCLEOTIDE SEQUENCE [LARGE SCALE GENOMIC DNA]</scope>
    <source>
        <strain evidence="1 2">NBRC 13459</strain>
    </source>
</reference>
<dbReference type="Proteomes" id="UP000301309">
    <property type="component" value="Unassembled WGS sequence"/>
</dbReference>